<keyword evidence="4 8" id="KW-0808">Transferase</keyword>
<name>A0A841GHM9_9GAMM</name>
<comment type="similarity">
    <text evidence="1">Belongs to the acetyltransferase family. GNAT subfamily.</text>
</comment>
<keyword evidence="9" id="KW-1185">Reference proteome</keyword>
<evidence type="ECO:0000256" key="5">
    <source>
        <dbReference type="ARBA" id="ARBA00023315"/>
    </source>
</evidence>
<evidence type="ECO:0000313" key="9">
    <source>
        <dbReference type="Proteomes" id="UP000585721"/>
    </source>
</evidence>
<evidence type="ECO:0000256" key="3">
    <source>
        <dbReference type="ARBA" id="ARBA00022649"/>
    </source>
</evidence>
<proteinExistence type="inferred from homology"/>
<sequence length="165" mass="18593">MMTVRLDKNKHDRHYFDCGVKPLNNYLRVMASQQSQKDNTRTFVLEDSSQPERVIGYYTLTMTPIDLGALPDKLQKKHQNASSGGLIARLAVDKRYAKQGYGEWLLIDALNRLLQASETVAFPVVIVDAKDGALGFYEKFGFTPFIDSTNKLFLTIADIRASISD</sequence>
<dbReference type="Gene3D" id="3.40.630.30">
    <property type="match status" value="1"/>
</dbReference>
<comment type="catalytic activity">
    <reaction evidence="6">
        <text>glycyl-tRNA(Gly) + acetyl-CoA = N-acetylglycyl-tRNA(Gly) + CoA + H(+)</text>
        <dbReference type="Rhea" id="RHEA:81867"/>
        <dbReference type="Rhea" id="RHEA-COMP:9683"/>
        <dbReference type="Rhea" id="RHEA-COMP:19766"/>
        <dbReference type="ChEBI" id="CHEBI:15378"/>
        <dbReference type="ChEBI" id="CHEBI:57287"/>
        <dbReference type="ChEBI" id="CHEBI:57288"/>
        <dbReference type="ChEBI" id="CHEBI:78522"/>
        <dbReference type="ChEBI" id="CHEBI:232036"/>
    </reaction>
</comment>
<dbReference type="Proteomes" id="UP000585721">
    <property type="component" value="Unassembled WGS sequence"/>
</dbReference>
<dbReference type="EMBL" id="JACHGR010000007">
    <property type="protein sequence ID" value="MBB6056166.1"/>
    <property type="molecule type" value="Genomic_DNA"/>
</dbReference>
<dbReference type="PANTHER" id="PTHR36449:SF1">
    <property type="entry name" value="ACETYLTRANSFERASE"/>
    <property type="match status" value="1"/>
</dbReference>
<gene>
    <name evidence="8" type="ORF">HNR75_002098</name>
</gene>
<reference evidence="8 9" key="1">
    <citation type="submission" date="2020-08" db="EMBL/GenBank/DDBJ databases">
        <title>Genomic Encyclopedia of Type Strains, Phase IV (KMG-IV): sequencing the most valuable type-strain genomes for metagenomic binning, comparative biology and taxonomic classification.</title>
        <authorList>
            <person name="Goeker M."/>
        </authorList>
    </citation>
    <scope>NUCLEOTIDE SEQUENCE [LARGE SCALE GENOMIC DNA]</scope>
    <source>
        <strain evidence="8 9">DSM 22975</strain>
    </source>
</reference>
<dbReference type="Pfam" id="PF13508">
    <property type="entry name" value="Acetyltransf_7"/>
    <property type="match status" value="1"/>
</dbReference>
<evidence type="ECO:0000313" key="8">
    <source>
        <dbReference type="EMBL" id="MBB6056166.1"/>
    </source>
</evidence>
<dbReference type="RefSeq" id="WP_188026903.1">
    <property type="nucleotide sequence ID" value="NZ_JACHGR010000007.1"/>
</dbReference>
<organism evidence="8 9">
    <name type="scientific">Tolumonas osonensis</name>
    <dbReference type="NCBI Taxonomy" id="675874"/>
    <lineage>
        <taxon>Bacteria</taxon>
        <taxon>Pseudomonadati</taxon>
        <taxon>Pseudomonadota</taxon>
        <taxon>Gammaproteobacteria</taxon>
        <taxon>Aeromonadales</taxon>
        <taxon>Aeromonadaceae</taxon>
        <taxon>Tolumonas</taxon>
    </lineage>
</organism>
<protein>
    <submittedName>
        <fullName evidence="8">GNAT superfamily N-acetyltransferase</fullName>
    </submittedName>
</protein>
<keyword evidence="5" id="KW-0012">Acyltransferase</keyword>
<dbReference type="AlphaFoldDB" id="A0A841GHM9"/>
<accession>A0A841GHM9</accession>
<dbReference type="PANTHER" id="PTHR36449">
    <property type="entry name" value="ACETYLTRANSFERASE-RELATED"/>
    <property type="match status" value="1"/>
</dbReference>
<dbReference type="InterPro" id="IPR016181">
    <property type="entry name" value="Acyl_CoA_acyltransferase"/>
</dbReference>
<feature type="domain" description="N-acetyltransferase" evidence="7">
    <location>
        <begin position="39"/>
        <end position="143"/>
    </location>
</feature>
<evidence type="ECO:0000256" key="4">
    <source>
        <dbReference type="ARBA" id="ARBA00022679"/>
    </source>
</evidence>
<keyword evidence="2" id="KW-0678">Repressor</keyword>
<evidence type="ECO:0000256" key="1">
    <source>
        <dbReference type="ARBA" id="ARBA00009342"/>
    </source>
</evidence>
<dbReference type="GO" id="GO:0016747">
    <property type="term" value="F:acyltransferase activity, transferring groups other than amino-acyl groups"/>
    <property type="evidence" value="ECO:0007669"/>
    <property type="project" value="InterPro"/>
</dbReference>
<dbReference type="InterPro" id="IPR000182">
    <property type="entry name" value="GNAT_dom"/>
</dbReference>
<keyword evidence="3" id="KW-1277">Toxin-antitoxin system</keyword>
<dbReference type="SUPFAM" id="SSF55729">
    <property type="entry name" value="Acyl-CoA N-acyltransferases (Nat)"/>
    <property type="match status" value="1"/>
</dbReference>
<evidence type="ECO:0000256" key="2">
    <source>
        <dbReference type="ARBA" id="ARBA00022491"/>
    </source>
</evidence>
<comment type="caution">
    <text evidence="8">The sequence shown here is derived from an EMBL/GenBank/DDBJ whole genome shotgun (WGS) entry which is preliminary data.</text>
</comment>
<evidence type="ECO:0000259" key="7">
    <source>
        <dbReference type="Pfam" id="PF13508"/>
    </source>
</evidence>
<evidence type="ECO:0000256" key="6">
    <source>
        <dbReference type="ARBA" id="ARBA00049880"/>
    </source>
</evidence>